<accession>A0A4Q0XHN2</accession>
<keyword evidence="2" id="KW-1185">Reference proteome</keyword>
<dbReference type="EMBL" id="SDDZ01000003">
    <property type="protein sequence ID" value="RXJ50790.1"/>
    <property type="molecule type" value="Genomic_DNA"/>
</dbReference>
<gene>
    <name evidence="1" type="ORF">ESZ48_07795</name>
</gene>
<dbReference type="Pfam" id="PF03382">
    <property type="entry name" value="DUF285"/>
    <property type="match status" value="1"/>
</dbReference>
<dbReference type="OrthoDB" id="9813840at2"/>
<comment type="caution">
    <text evidence="1">The sequence shown here is derived from an EMBL/GenBank/DDBJ whole genome shotgun (WGS) entry which is preliminary data.</text>
</comment>
<reference evidence="1 2" key="1">
    <citation type="submission" date="2019-01" db="EMBL/GenBank/DDBJ databases">
        <title>Genome sequence of the Antarctic species Gelidibacter gilvus ACAM 158(T).</title>
        <authorList>
            <person name="Bowman J.P."/>
        </authorList>
    </citation>
    <scope>NUCLEOTIDE SEQUENCE [LARGE SCALE GENOMIC DNA]</scope>
    <source>
        <strain evidence="1 2">IC158</strain>
    </source>
</reference>
<evidence type="ECO:0000313" key="1">
    <source>
        <dbReference type="EMBL" id="RXJ50790.1"/>
    </source>
</evidence>
<name>A0A4Q0XHN2_9FLAO</name>
<dbReference type="Proteomes" id="UP000289792">
    <property type="component" value="Unassembled WGS sequence"/>
</dbReference>
<protein>
    <submittedName>
        <fullName evidence="1">BspA family leucine-rich repeat surface protein</fullName>
    </submittedName>
</protein>
<dbReference type="InterPro" id="IPR005046">
    <property type="entry name" value="DUF285"/>
</dbReference>
<organism evidence="1 2">
    <name type="scientific">Gelidibacter gilvus</name>
    <dbReference type="NCBI Taxonomy" id="59602"/>
    <lineage>
        <taxon>Bacteria</taxon>
        <taxon>Pseudomonadati</taxon>
        <taxon>Bacteroidota</taxon>
        <taxon>Flavobacteriia</taxon>
        <taxon>Flavobacteriales</taxon>
        <taxon>Flavobacteriaceae</taxon>
        <taxon>Gelidibacter</taxon>
    </lineage>
</organism>
<dbReference type="AlphaFoldDB" id="A0A4Q0XHN2"/>
<sequence length="35" mass="4253">MKNFKKCRGNWNTAAVTNMTYIFNRAYVFNQFCNR</sequence>
<dbReference type="RefSeq" id="WP_129016905.1">
    <property type="nucleotide sequence ID" value="NZ_SDDZ01000003.1"/>
</dbReference>
<proteinExistence type="predicted"/>
<evidence type="ECO:0000313" key="2">
    <source>
        <dbReference type="Proteomes" id="UP000289792"/>
    </source>
</evidence>